<evidence type="ECO:0000256" key="3">
    <source>
        <dbReference type="ARBA" id="ARBA00022676"/>
    </source>
</evidence>
<keyword evidence="4 7" id="KW-0812">Transmembrane</keyword>
<dbReference type="EC" id="2.4.1.16" evidence="2"/>
<feature type="transmembrane region" description="Helical" evidence="7">
    <location>
        <begin position="230"/>
        <end position="246"/>
    </location>
</feature>
<feature type="transmembrane region" description="Helical" evidence="7">
    <location>
        <begin position="253"/>
        <end position="271"/>
    </location>
</feature>
<evidence type="ECO:0000256" key="5">
    <source>
        <dbReference type="ARBA" id="ARBA00022989"/>
    </source>
</evidence>
<feature type="transmembrane region" description="Helical" evidence="7">
    <location>
        <begin position="308"/>
        <end position="328"/>
    </location>
</feature>
<feature type="transmembrane region" description="Helical" evidence="7">
    <location>
        <begin position="161"/>
        <end position="185"/>
    </location>
</feature>
<feature type="transmembrane region" description="Helical" evidence="7">
    <location>
        <begin position="1067"/>
        <end position="1083"/>
    </location>
</feature>
<keyword evidence="3" id="KW-0328">Glycosyltransferase</keyword>
<dbReference type="Gene3D" id="3.90.550.10">
    <property type="entry name" value="Spore Coat Polysaccharide Biosynthesis Protein SpsA, Chain A"/>
    <property type="match status" value="1"/>
</dbReference>
<evidence type="ECO:0000256" key="4">
    <source>
        <dbReference type="ARBA" id="ARBA00022692"/>
    </source>
</evidence>
<feature type="domain" description="Chitin synthase chs-1/2 N-terminal putative transporter" evidence="8">
    <location>
        <begin position="247"/>
        <end position="532"/>
    </location>
</feature>
<dbReference type="SUPFAM" id="SSF53448">
    <property type="entry name" value="Nucleotide-diphospho-sugar transferases"/>
    <property type="match status" value="1"/>
</dbReference>
<keyword evidence="6 7" id="KW-0472">Membrane</keyword>
<proteinExistence type="predicted"/>
<protein>
    <recommendedName>
        <fullName evidence="2">chitin synthase</fullName>
        <ecNumber evidence="2">2.4.1.16</ecNumber>
    </recommendedName>
</protein>
<feature type="transmembrane region" description="Helical" evidence="7">
    <location>
        <begin position="969"/>
        <end position="997"/>
    </location>
</feature>
<dbReference type="CDD" id="cd04190">
    <property type="entry name" value="Chitin_synth_C"/>
    <property type="match status" value="1"/>
</dbReference>
<accession>A0ABQ9FRB5</accession>
<dbReference type="InterPro" id="IPR055120">
    <property type="entry name" value="Chs-1/2_IV_N"/>
</dbReference>
<keyword evidence="10" id="KW-1185">Reference proteome</keyword>
<feature type="transmembrane region" description="Helical" evidence="7">
    <location>
        <begin position="1095"/>
        <end position="1114"/>
    </location>
</feature>
<comment type="subcellular location">
    <subcellularLocation>
        <location evidence="1">Membrane</location>
        <topology evidence="1">Multi-pass membrane protein</topology>
    </subcellularLocation>
</comment>
<evidence type="ECO:0000313" key="9">
    <source>
        <dbReference type="EMBL" id="KAJ8319824.1"/>
    </source>
</evidence>
<feature type="transmembrane region" description="Helical" evidence="7">
    <location>
        <begin position="450"/>
        <end position="467"/>
    </location>
</feature>
<dbReference type="PANTHER" id="PTHR22914">
    <property type="entry name" value="CHITIN SYNTHASE"/>
    <property type="match status" value="1"/>
</dbReference>
<evidence type="ECO:0000256" key="1">
    <source>
        <dbReference type="ARBA" id="ARBA00004141"/>
    </source>
</evidence>
<evidence type="ECO:0000256" key="6">
    <source>
        <dbReference type="ARBA" id="ARBA00023136"/>
    </source>
</evidence>
<feature type="transmembrane region" description="Helical" evidence="7">
    <location>
        <begin position="1009"/>
        <end position="1028"/>
    </location>
</feature>
<dbReference type="Proteomes" id="UP001217089">
    <property type="component" value="Unassembled WGS sequence"/>
</dbReference>
<gene>
    <name evidence="9" type="ORF">KUTeg_001411</name>
</gene>
<evidence type="ECO:0000313" key="10">
    <source>
        <dbReference type="Proteomes" id="UP001217089"/>
    </source>
</evidence>
<evidence type="ECO:0000256" key="7">
    <source>
        <dbReference type="SAM" id="Phobius"/>
    </source>
</evidence>
<comment type="caution">
    <text evidence="9">The sequence shown here is derived from an EMBL/GenBank/DDBJ whole genome shotgun (WGS) entry which is preliminary data.</text>
</comment>
<organism evidence="9 10">
    <name type="scientific">Tegillarca granosa</name>
    <name type="common">Malaysian cockle</name>
    <name type="synonym">Anadara granosa</name>
    <dbReference type="NCBI Taxonomy" id="220873"/>
    <lineage>
        <taxon>Eukaryota</taxon>
        <taxon>Metazoa</taxon>
        <taxon>Spiralia</taxon>
        <taxon>Lophotrochozoa</taxon>
        <taxon>Mollusca</taxon>
        <taxon>Bivalvia</taxon>
        <taxon>Autobranchia</taxon>
        <taxon>Pteriomorphia</taxon>
        <taxon>Arcoida</taxon>
        <taxon>Arcoidea</taxon>
        <taxon>Arcidae</taxon>
        <taxon>Tegillarca</taxon>
    </lineage>
</organism>
<dbReference type="Pfam" id="PF23000">
    <property type="entry name" value="ChitinSynthase_IV_N"/>
    <property type="match status" value="1"/>
</dbReference>
<feature type="transmembrane region" description="Helical" evidence="7">
    <location>
        <begin position="340"/>
        <end position="359"/>
    </location>
</feature>
<feature type="transmembrane region" description="Helical" evidence="7">
    <location>
        <begin position="1034"/>
        <end position="1055"/>
    </location>
</feature>
<reference evidence="9 10" key="1">
    <citation type="submission" date="2022-12" db="EMBL/GenBank/DDBJ databases">
        <title>Chromosome-level genome of Tegillarca granosa.</title>
        <authorList>
            <person name="Kim J."/>
        </authorList>
    </citation>
    <scope>NUCLEOTIDE SEQUENCE [LARGE SCALE GENOMIC DNA]</scope>
    <source>
        <strain evidence="9">Teg-2019</strain>
        <tissue evidence="9">Adductor muscle</tissue>
    </source>
</reference>
<dbReference type="Pfam" id="PF03142">
    <property type="entry name" value="Chitin_synth_2"/>
    <property type="match status" value="1"/>
</dbReference>
<keyword evidence="5 7" id="KW-1133">Transmembrane helix</keyword>
<dbReference type="InterPro" id="IPR004835">
    <property type="entry name" value="Chitin_synth"/>
</dbReference>
<evidence type="ECO:0000256" key="2">
    <source>
        <dbReference type="ARBA" id="ARBA00012543"/>
    </source>
</evidence>
<name>A0ABQ9FRB5_TEGGR</name>
<dbReference type="PANTHER" id="PTHR22914:SF42">
    <property type="entry name" value="CHITIN SYNTHASE"/>
    <property type="match status" value="1"/>
</dbReference>
<evidence type="ECO:0000259" key="8">
    <source>
        <dbReference type="Pfam" id="PF23000"/>
    </source>
</evidence>
<feature type="transmembrane region" description="Helical" evidence="7">
    <location>
        <begin position="277"/>
        <end position="296"/>
    </location>
</feature>
<feature type="transmembrane region" description="Helical" evidence="7">
    <location>
        <begin position="474"/>
        <end position="497"/>
    </location>
</feature>
<feature type="transmembrane region" description="Helical" evidence="7">
    <location>
        <begin position="386"/>
        <end position="406"/>
    </location>
</feature>
<dbReference type="EMBL" id="JARBDR010000141">
    <property type="protein sequence ID" value="KAJ8319824.1"/>
    <property type="molecule type" value="Genomic_DNA"/>
</dbReference>
<sequence length="1143" mass="130744">MPLFVCDINIVPYTYWSLNGLSLTSKELARNSEGGSVYTRIKKIMDKPWTPARLRKIYDGLVGSEGVVNPAFVTSMDSINIEGNTWSDTSSDNVKDPLSSRASTLTREVQEIQDGANSSTQEMDKKFTGVKPWDVFRITPRDRYKAASGSYVNLLTKIVKVVTSIFLTLFILTTTILSKSALLLITSNMYTNVTLDCKKADVLGHVQSCRRVPPDEPLKPTFIPSQNVEVRWVWAALIVVCMPYLFTMFKCVLVVESLHTIGLCIFVFYVLPNMDPLRGLLLTFGAAFVPSILKMFDNQRESGRKLYILLADVTAMLFQLTVLLLWPIRNILKGENYEEAWGIFVSFLLISIGWWENYINRFTNLGRIGVTLKDLKRNIRRMRTKIYAVVGVWKIILSFSLMTAMMSNFQLSCVKVLYFLGDNTASECPHFSSIQGDTRAVEGGSMWYDPFWIVLIQVFSCLLCYTFSKTACKIMLQVVSFALPLMMAVPVLVGLTIGECETWKQNNGTSPLLMPDYLYWTCDVHGISHNFLETLVSEYYLPLTIGWWLSFMWVTFHIWMPRVERLVQTERLFVQPLYCGVMLEQSLMLNRRHRAKFNAYANAGGQNGIIMPGRSSLKTDTTPMIYVCATMWHEVEKEMVQFLTSLFRLDTDQCARKNAQKFFDVVDPDYYEFEAHIFFDNAFEKHEDDQYEYHVNSFVKQLIRVMDKAASKVHRITMKIPPPTKYPTPYGGRLEWTLPGNNKLNVHLKDNMKIRHKKRWSQVMYMYYLLGYKLVAQPLDARRKQTMADNTYILTLDGDVDFKPSAVQLLVDRMRKNEKVGAACGRIHPIGTGPMIWYQKFEYAVSHWLQKATEHMIGCVLCSPGCFSLFRASSLMDDNVMRKYATMSSNARHYVQFDQGEDRWLCTLLLQQGYRVEYSAAADALTYAPEGFDEFYNQRRRWSPSTMANIMDLLGDWKNVIRLNENISFLYIIYQLLLFLSSIITPGTIFLLIVGALNSAFKIDLLTSLFINLVPVLLYLIACFVTTSKWQLRLAGILSLVYAMIMMVVVVGLGLEMKREGTCSPTTIFLIFVIGIFVVAAIFHPREFYCLLHGALYLLSIPSMSMLLMIYSMCNLHVVSWGTRENAVAANPAEKLKPKSTKG</sequence>
<feature type="transmembrane region" description="Helical" evidence="7">
    <location>
        <begin position="539"/>
        <end position="560"/>
    </location>
</feature>
<dbReference type="InterPro" id="IPR029044">
    <property type="entry name" value="Nucleotide-diphossugar_trans"/>
</dbReference>
<keyword evidence="3" id="KW-0808">Transferase</keyword>